<feature type="non-terminal residue" evidence="1">
    <location>
        <position position="1"/>
    </location>
</feature>
<accession>A0A382W4T4</accession>
<sequence length="280" mass="32290">CPFDARAVERWERLYRKNQFCFPADRRGDIDHPTLLRDNDDLMLMFKSWLRENIKNLTVEAAAEYVNTVLIWKVADDPCDAIDILASYGIDVYVDPSTVWAWMSSADIGATIGVHKPTFYCDAHERADVVDYREKVYLPLYFELELRAHLWWQVTKEESDLLIEKGKVADVGYKYKTDGGVEMVEYNVHDSEAFDELRAKEKFGGKLSVRFPAGQRPVLFIGQDETAFKQYAYRRRQWSICGVTALLPKSGGKGLMLSLIQCEEWGCGFPMTDEELQRVN</sequence>
<gene>
    <name evidence="1" type="ORF">METZ01_LOCUS406607</name>
</gene>
<evidence type="ECO:0000313" key="1">
    <source>
        <dbReference type="EMBL" id="SVD53753.1"/>
    </source>
</evidence>
<name>A0A382W4T4_9ZZZZ</name>
<proteinExistence type="predicted"/>
<dbReference type="EMBL" id="UINC01157009">
    <property type="protein sequence ID" value="SVD53753.1"/>
    <property type="molecule type" value="Genomic_DNA"/>
</dbReference>
<dbReference type="AlphaFoldDB" id="A0A382W4T4"/>
<feature type="non-terminal residue" evidence="1">
    <location>
        <position position="280"/>
    </location>
</feature>
<protein>
    <submittedName>
        <fullName evidence="1">Uncharacterized protein</fullName>
    </submittedName>
</protein>
<organism evidence="1">
    <name type="scientific">marine metagenome</name>
    <dbReference type="NCBI Taxonomy" id="408172"/>
    <lineage>
        <taxon>unclassified sequences</taxon>
        <taxon>metagenomes</taxon>
        <taxon>ecological metagenomes</taxon>
    </lineage>
</organism>
<reference evidence="1" key="1">
    <citation type="submission" date="2018-05" db="EMBL/GenBank/DDBJ databases">
        <authorList>
            <person name="Lanie J.A."/>
            <person name="Ng W.-L."/>
            <person name="Kazmierczak K.M."/>
            <person name="Andrzejewski T.M."/>
            <person name="Davidsen T.M."/>
            <person name="Wayne K.J."/>
            <person name="Tettelin H."/>
            <person name="Glass J.I."/>
            <person name="Rusch D."/>
            <person name="Podicherti R."/>
            <person name="Tsui H.-C.T."/>
            <person name="Winkler M.E."/>
        </authorList>
    </citation>
    <scope>NUCLEOTIDE SEQUENCE</scope>
</reference>